<dbReference type="OrthoDB" id="5843337at2759"/>
<reference evidence="2 4" key="2">
    <citation type="submission" date="2018-11" db="EMBL/GenBank/DDBJ databases">
        <authorList>
            <consortium name="Pathogen Informatics"/>
        </authorList>
    </citation>
    <scope>NUCLEOTIDE SEQUENCE [LARGE SCALE GENOMIC DNA]</scope>
</reference>
<feature type="compositionally biased region" description="Low complexity" evidence="1">
    <location>
        <begin position="132"/>
        <end position="155"/>
    </location>
</feature>
<feature type="region of interest" description="Disordered" evidence="1">
    <location>
        <begin position="1"/>
        <end position="163"/>
    </location>
</feature>
<gene>
    <name evidence="2" type="ORF">DME_LOCUS4304</name>
</gene>
<evidence type="ECO:0000313" key="5">
    <source>
        <dbReference type="WBParaSite" id="DME_0001091301-mRNA-1"/>
    </source>
</evidence>
<dbReference type="PANTHER" id="PTHR36514:SF3">
    <property type="entry name" value="ASCARIS SUUM EPICUTICLIN PROTEIN RELATED"/>
    <property type="match status" value="1"/>
</dbReference>
<dbReference type="Proteomes" id="UP000038040">
    <property type="component" value="Unplaced"/>
</dbReference>
<feature type="compositionally biased region" description="Low complexity" evidence="1">
    <location>
        <begin position="74"/>
        <end position="97"/>
    </location>
</feature>
<dbReference type="AlphaFoldDB" id="A0A0N4US81"/>
<name>A0A0N4US81_DRAME</name>
<dbReference type="Proteomes" id="UP000274756">
    <property type="component" value="Unassembled WGS sequence"/>
</dbReference>
<evidence type="ECO:0000313" key="2">
    <source>
        <dbReference type="EMBL" id="VDN54331.1"/>
    </source>
</evidence>
<dbReference type="EMBL" id="UYYG01000661">
    <property type="protein sequence ID" value="VDN54331.1"/>
    <property type="molecule type" value="Genomic_DNA"/>
</dbReference>
<accession>A0A0N4US81</accession>
<dbReference type="PANTHER" id="PTHR36514">
    <property type="entry name" value="PROTEIN CBG00436"/>
    <property type="match status" value="1"/>
</dbReference>
<proteinExistence type="predicted"/>
<organism evidence="3 5">
    <name type="scientific">Dracunculus medinensis</name>
    <name type="common">Guinea worm</name>
    <dbReference type="NCBI Taxonomy" id="318479"/>
    <lineage>
        <taxon>Eukaryota</taxon>
        <taxon>Metazoa</taxon>
        <taxon>Ecdysozoa</taxon>
        <taxon>Nematoda</taxon>
        <taxon>Chromadorea</taxon>
        <taxon>Rhabditida</taxon>
        <taxon>Spirurina</taxon>
        <taxon>Dracunculoidea</taxon>
        <taxon>Dracunculidae</taxon>
        <taxon>Dracunculus</taxon>
    </lineage>
</organism>
<reference evidence="5" key="1">
    <citation type="submission" date="2017-02" db="UniProtKB">
        <authorList>
            <consortium name="WormBaseParasite"/>
        </authorList>
    </citation>
    <scope>IDENTIFICATION</scope>
</reference>
<sequence length="163" mass="17733">HKRNNQYGDEPISILTPSSKGYDAGALPEEAPAAIPTSRIPAPSLPPVESSGYRKKRNNQYGDEPAPPTEVIKPGGYEEQAEEAPAPIEQPAYEPPAVGNKTNLRPNYQRCRKKRNNQYGDEPAPPTEVIKPGGYEEQAEEAPAPIEQPAYEPPAVESSGYRA</sequence>
<evidence type="ECO:0000313" key="4">
    <source>
        <dbReference type="Proteomes" id="UP000274756"/>
    </source>
</evidence>
<dbReference type="WBParaSite" id="DME_0001091301-mRNA-1">
    <property type="protein sequence ID" value="DME_0001091301-mRNA-1"/>
    <property type="gene ID" value="DME_0001091301"/>
</dbReference>
<evidence type="ECO:0000313" key="3">
    <source>
        <dbReference type="Proteomes" id="UP000038040"/>
    </source>
</evidence>
<dbReference type="STRING" id="318479.A0A0N4US81"/>
<evidence type="ECO:0000256" key="1">
    <source>
        <dbReference type="SAM" id="MobiDB-lite"/>
    </source>
</evidence>
<keyword evidence="4" id="KW-1185">Reference proteome</keyword>
<protein>
    <submittedName>
        <fullName evidence="5">SVMP</fullName>
    </submittedName>
</protein>